<accession>A0A5B9D639</accession>
<dbReference type="KEGG" id="psyt:DSAG12_00315"/>
<dbReference type="GeneID" id="41328318"/>
<evidence type="ECO:0000313" key="3">
    <source>
        <dbReference type="Proteomes" id="UP000321408"/>
    </source>
</evidence>
<evidence type="ECO:0000313" key="2">
    <source>
        <dbReference type="EMBL" id="QEE14502.1"/>
    </source>
</evidence>
<name>A0A5B9D639_9ARCH</name>
<keyword evidence="3" id="KW-1185">Reference proteome</keyword>
<feature type="region of interest" description="Disordered" evidence="1">
    <location>
        <begin position="49"/>
        <end position="68"/>
    </location>
</feature>
<dbReference type="RefSeq" id="WP_147661455.1">
    <property type="nucleotide sequence ID" value="NZ_CP042905.2"/>
</dbReference>
<feature type="compositionally biased region" description="Polar residues" evidence="1">
    <location>
        <begin position="50"/>
        <end position="68"/>
    </location>
</feature>
<dbReference type="AlphaFoldDB" id="A0A5B9D639"/>
<proteinExistence type="predicted"/>
<dbReference type="Proteomes" id="UP000321408">
    <property type="component" value="Chromosome"/>
</dbReference>
<sequence>MKNNNLDSEGTFLSISENYPIIDALRSYLNIDQKFPNLTFSRKKSEFEETSNNNIDNFPESQILNELN</sequence>
<gene>
    <name evidence="2" type="ORF">DSAG12_00315</name>
</gene>
<organism evidence="2 3">
    <name type="scientific">Promethearchaeum syntrophicum</name>
    <dbReference type="NCBI Taxonomy" id="2594042"/>
    <lineage>
        <taxon>Archaea</taxon>
        <taxon>Promethearchaeati</taxon>
        <taxon>Promethearchaeota</taxon>
        <taxon>Promethearchaeia</taxon>
        <taxon>Promethearchaeales</taxon>
        <taxon>Promethearchaeaceae</taxon>
        <taxon>Promethearchaeum</taxon>
    </lineage>
</organism>
<evidence type="ECO:0000256" key="1">
    <source>
        <dbReference type="SAM" id="MobiDB-lite"/>
    </source>
</evidence>
<reference evidence="2 3" key="1">
    <citation type="journal article" date="2020" name="Nature">
        <title>Isolation of an archaeon at the prokaryote-eukaryote interface.</title>
        <authorList>
            <person name="Imachi H."/>
            <person name="Nobu M.K."/>
            <person name="Nakahara N."/>
            <person name="Morono Y."/>
            <person name="Ogawara M."/>
            <person name="Takaki Y."/>
            <person name="Takano Y."/>
            <person name="Uematsu K."/>
            <person name="Ikuta T."/>
            <person name="Ito M."/>
            <person name="Matsui Y."/>
            <person name="Miyazaki M."/>
            <person name="Murata K."/>
            <person name="Saito Y."/>
            <person name="Sakai S."/>
            <person name="Song C."/>
            <person name="Tasumi E."/>
            <person name="Yamanaka Y."/>
            <person name="Yamaguchi T."/>
            <person name="Kamagata Y."/>
            <person name="Tamaki H."/>
            <person name="Takai K."/>
        </authorList>
    </citation>
    <scope>NUCLEOTIDE SEQUENCE [LARGE SCALE GENOMIC DNA]</scope>
    <source>
        <strain evidence="2 3">MK-D1</strain>
    </source>
</reference>
<reference evidence="2 3" key="2">
    <citation type="journal article" date="2024" name="Int. J. Syst. Evol. Microbiol.">
        <title>Promethearchaeum syntrophicum gen. nov., sp. nov., an anaerobic, obligately syntrophic archaeon, the first isolate of the lineage 'Asgard' archaea, and proposal of the new archaeal phylum Promethearchaeota phyl. nov. and kingdom Promethearchaeati regn. nov.</title>
        <authorList>
            <person name="Imachi H."/>
            <person name="Nobu M.K."/>
            <person name="Kato S."/>
            <person name="Takaki Y."/>
            <person name="Miyazaki M."/>
            <person name="Miyata M."/>
            <person name="Ogawara M."/>
            <person name="Saito Y."/>
            <person name="Sakai S."/>
            <person name="Tahara Y.O."/>
            <person name="Takano Y."/>
            <person name="Tasumi E."/>
            <person name="Uematsu K."/>
            <person name="Yoshimura T."/>
            <person name="Itoh T."/>
            <person name="Ohkuma M."/>
            <person name="Takai K."/>
        </authorList>
    </citation>
    <scope>NUCLEOTIDE SEQUENCE [LARGE SCALE GENOMIC DNA]</scope>
    <source>
        <strain evidence="2 3">MK-D1</strain>
    </source>
</reference>
<protein>
    <submittedName>
        <fullName evidence="2">Uncharacterized protein</fullName>
    </submittedName>
</protein>
<dbReference type="EMBL" id="CP042905">
    <property type="protein sequence ID" value="QEE14502.1"/>
    <property type="molecule type" value="Genomic_DNA"/>
</dbReference>